<evidence type="ECO:0000313" key="1">
    <source>
        <dbReference type="EMBL" id="KAF7843977.1"/>
    </source>
</evidence>
<sequence length="48" mass="5613">MLPDLKLVARNSEPSCSRGVGEVNKQMEASIWEKEKTKRRFIAREEHK</sequence>
<organism evidence="1 2">
    <name type="scientific">Senna tora</name>
    <dbReference type="NCBI Taxonomy" id="362788"/>
    <lineage>
        <taxon>Eukaryota</taxon>
        <taxon>Viridiplantae</taxon>
        <taxon>Streptophyta</taxon>
        <taxon>Embryophyta</taxon>
        <taxon>Tracheophyta</taxon>
        <taxon>Spermatophyta</taxon>
        <taxon>Magnoliopsida</taxon>
        <taxon>eudicotyledons</taxon>
        <taxon>Gunneridae</taxon>
        <taxon>Pentapetalae</taxon>
        <taxon>rosids</taxon>
        <taxon>fabids</taxon>
        <taxon>Fabales</taxon>
        <taxon>Fabaceae</taxon>
        <taxon>Caesalpinioideae</taxon>
        <taxon>Cassia clade</taxon>
        <taxon>Senna</taxon>
    </lineage>
</organism>
<comment type="caution">
    <text evidence="1">The sequence shown here is derived from an EMBL/GenBank/DDBJ whole genome shotgun (WGS) entry which is preliminary data.</text>
</comment>
<dbReference type="EMBL" id="JAAIUW010000001">
    <property type="protein sequence ID" value="KAF7843977.1"/>
    <property type="molecule type" value="Genomic_DNA"/>
</dbReference>
<dbReference type="AlphaFoldDB" id="A0A835CM22"/>
<proteinExistence type="predicted"/>
<evidence type="ECO:0000313" key="2">
    <source>
        <dbReference type="Proteomes" id="UP000634136"/>
    </source>
</evidence>
<name>A0A835CM22_9FABA</name>
<protein>
    <submittedName>
        <fullName evidence="1">Uncharacterized protein</fullName>
    </submittedName>
</protein>
<accession>A0A835CM22</accession>
<reference evidence="1" key="1">
    <citation type="submission" date="2020-09" db="EMBL/GenBank/DDBJ databases">
        <title>Genome-Enabled Discovery of Anthraquinone Biosynthesis in Senna tora.</title>
        <authorList>
            <person name="Kang S.-H."/>
            <person name="Pandey R.P."/>
            <person name="Lee C.-M."/>
            <person name="Sim J.-S."/>
            <person name="Jeong J.-T."/>
            <person name="Choi B.-S."/>
            <person name="Jung M."/>
            <person name="Ginzburg D."/>
            <person name="Zhao K."/>
            <person name="Won S.Y."/>
            <person name="Oh T.-J."/>
            <person name="Yu Y."/>
            <person name="Kim N.-H."/>
            <person name="Lee O.R."/>
            <person name="Lee T.-H."/>
            <person name="Bashyal P."/>
            <person name="Kim T.-S."/>
            <person name="Lee W.-H."/>
            <person name="Kawkins C."/>
            <person name="Kim C.-K."/>
            <person name="Kim J.S."/>
            <person name="Ahn B.O."/>
            <person name="Rhee S.Y."/>
            <person name="Sohng J.K."/>
        </authorList>
    </citation>
    <scope>NUCLEOTIDE SEQUENCE</scope>
    <source>
        <tissue evidence="1">Leaf</tissue>
    </source>
</reference>
<dbReference type="Proteomes" id="UP000634136">
    <property type="component" value="Unassembled WGS sequence"/>
</dbReference>
<keyword evidence="2" id="KW-1185">Reference proteome</keyword>
<gene>
    <name evidence="1" type="ORF">G2W53_000882</name>
</gene>